<reference evidence="2" key="1">
    <citation type="submission" date="2018-11" db="EMBL/GenBank/DDBJ databases">
        <authorList>
            <consortium name="Pathogen Informatics"/>
        </authorList>
    </citation>
    <scope>NUCLEOTIDE SEQUENCE</scope>
</reference>
<dbReference type="Proteomes" id="UP000784294">
    <property type="component" value="Unassembled WGS sequence"/>
</dbReference>
<organism evidence="2 3">
    <name type="scientific">Protopolystoma xenopodis</name>
    <dbReference type="NCBI Taxonomy" id="117903"/>
    <lineage>
        <taxon>Eukaryota</taxon>
        <taxon>Metazoa</taxon>
        <taxon>Spiralia</taxon>
        <taxon>Lophotrochozoa</taxon>
        <taxon>Platyhelminthes</taxon>
        <taxon>Monogenea</taxon>
        <taxon>Polyopisthocotylea</taxon>
        <taxon>Polystomatidea</taxon>
        <taxon>Polystomatidae</taxon>
        <taxon>Protopolystoma</taxon>
    </lineage>
</organism>
<dbReference type="EMBL" id="CAAALY010050759">
    <property type="protein sequence ID" value="VEL21332.1"/>
    <property type="molecule type" value="Genomic_DNA"/>
</dbReference>
<name>A0A3S5CHB7_9PLAT</name>
<evidence type="ECO:0000313" key="2">
    <source>
        <dbReference type="EMBL" id="VEL21332.1"/>
    </source>
</evidence>
<feature type="signal peptide" evidence="1">
    <location>
        <begin position="1"/>
        <end position="22"/>
    </location>
</feature>
<evidence type="ECO:0000313" key="3">
    <source>
        <dbReference type="Proteomes" id="UP000784294"/>
    </source>
</evidence>
<evidence type="ECO:0000256" key="1">
    <source>
        <dbReference type="SAM" id="SignalP"/>
    </source>
</evidence>
<proteinExistence type="predicted"/>
<keyword evidence="3" id="KW-1185">Reference proteome</keyword>
<sequence>MSFDFHLLLCHGLLMGLQWRLAAFFRLQVRPLPWSCI</sequence>
<protein>
    <submittedName>
        <fullName evidence="2">Uncharacterized protein</fullName>
    </submittedName>
</protein>
<feature type="chain" id="PRO_5018554855" evidence="1">
    <location>
        <begin position="23"/>
        <end position="37"/>
    </location>
</feature>
<keyword evidence="1" id="KW-0732">Signal</keyword>
<accession>A0A3S5CHB7</accession>
<gene>
    <name evidence="2" type="ORF">PXEA_LOCUS14772</name>
</gene>
<comment type="caution">
    <text evidence="2">The sequence shown here is derived from an EMBL/GenBank/DDBJ whole genome shotgun (WGS) entry which is preliminary data.</text>
</comment>
<dbReference type="AlphaFoldDB" id="A0A3S5CHB7"/>